<dbReference type="InterPro" id="IPR012340">
    <property type="entry name" value="NA-bd_OB-fold"/>
</dbReference>
<sequence length="466" mass="49277">MLTRVLQAITRLPSRTSFTPARALVQSTAAMASAPSLTVTRQTPAGRAASLISAVYWTQHVQGLTVSEGEKLALGDVTSLVEITEKLSEAAGKANDALGASEEQRKEARDWLAQVEQGSWSEQEQLKAVDEKLTSKTYAAGNSLTAADLGVFAAVHPYIAQASHSTLLSHPALSRHFDHIQSLPHLSAAVSQTMSPAHVAIDADNVPLVEIKPDVKVKKPKADAAAAAAPAEQAVKPVKQVNVDKIVSDKKKGEQKAAAAAAGGAEGAKPEGKKKEKAPKEKKPAAPAPVAEAPAPWMVDLRVGKIVDVKVHPDADSLYVEQIDVGEAEPRTVVSGLVKYKTLDEMRNATLIAVCNLKPASMRGVKSFAMVLCATSPDGKDAGVEFVDPPAGSQPGDRVYFEGFSEKTALELLNPKKKIFEAVQPGFTTLETREAAWVDKESGSVHKIVTDKGVCKAPNFVGASLS</sequence>
<organism evidence="10 11">
    <name type="scientific">Rhodotorula taiwanensis</name>
    <dbReference type="NCBI Taxonomy" id="741276"/>
    <lineage>
        <taxon>Eukaryota</taxon>
        <taxon>Fungi</taxon>
        <taxon>Dikarya</taxon>
        <taxon>Basidiomycota</taxon>
        <taxon>Pucciniomycotina</taxon>
        <taxon>Microbotryomycetes</taxon>
        <taxon>Sporidiobolales</taxon>
        <taxon>Sporidiobolaceae</taxon>
        <taxon>Rhodotorula</taxon>
    </lineage>
</organism>
<evidence type="ECO:0000256" key="5">
    <source>
        <dbReference type="ARBA" id="ARBA00022917"/>
    </source>
</evidence>
<dbReference type="GO" id="GO:0000049">
    <property type="term" value="F:tRNA binding"/>
    <property type="evidence" value="ECO:0007669"/>
    <property type="project" value="UniProtKB-UniRule"/>
</dbReference>
<keyword evidence="2" id="KW-0963">Cytoplasm</keyword>
<dbReference type="FunFam" id="2.40.50.140:FF:000047">
    <property type="entry name" value="tyrosine--tRNA ligase, cytoplasmic isoform X2"/>
    <property type="match status" value="1"/>
</dbReference>
<feature type="domain" description="GST C-terminal" evidence="8">
    <location>
        <begin position="76"/>
        <end position="197"/>
    </location>
</feature>
<dbReference type="AlphaFoldDB" id="A0A2S5B4S2"/>
<feature type="domain" description="TRNA-binding" evidence="9">
    <location>
        <begin position="295"/>
        <end position="400"/>
    </location>
</feature>
<evidence type="ECO:0000313" key="11">
    <source>
        <dbReference type="Proteomes" id="UP000237144"/>
    </source>
</evidence>
<dbReference type="PROSITE" id="PS50886">
    <property type="entry name" value="TRBD"/>
    <property type="match status" value="1"/>
</dbReference>
<feature type="compositionally biased region" description="Basic and acidic residues" evidence="7">
    <location>
        <begin position="268"/>
        <end position="284"/>
    </location>
</feature>
<dbReference type="CDD" id="cd10289">
    <property type="entry name" value="GST_C_AaRS_like"/>
    <property type="match status" value="1"/>
</dbReference>
<feature type="region of interest" description="Disordered" evidence="7">
    <location>
        <begin position="247"/>
        <end position="291"/>
    </location>
</feature>
<keyword evidence="5" id="KW-0648">Protein biosynthesis</keyword>
<dbReference type="PANTHER" id="PTHR11586">
    <property type="entry name" value="TRNA-AMINOACYLATION COFACTOR ARC1 FAMILY MEMBER"/>
    <property type="match status" value="1"/>
</dbReference>
<keyword evidence="4 6" id="KW-0694">RNA-binding</keyword>
<dbReference type="SUPFAM" id="SSF50249">
    <property type="entry name" value="Nucleic acid-binding proteins"/>
    <property type="match status" value="1"/>
</dbReference>
<keyword evidence="11" id="KW-1185">Reference proteome</keyword>
<evidence type="ECO:0000256" key="4">
    <source>
        <dbReference type="ARBA" id="ARBA00022884"/>
    </source>
</evidence>
<dbReference type="PANTHER" id="PTHR11586:SF33">
    <property type="entry name" value="AMINOACYL TRNA SYNTHASE COMPLEX-INTERACTING MULTIFUNCTIONAL PROTEIN 1"/>
    <property type="match status" value="1"/>
</dbReference>
<dbReference type="InterPro" id="IPR002547">
    <property type="entry name" value="tRNA-bd_dom"/>
</dbReference>
<protein>
    <recommendedName>
        <fullName evidence="12">tRNA-binding domain-containing protein</fullName>
    </recommendedName>
</protein>
<evidence type="ECO:0000256" key="6">
    <source>
        <dbReference type="PROSITE-ProRule" id="PRU00209"/>
    </source>
</evidence>
<dbReference type="Pfam" id="PF21972">
    <property type="entry name" value="Arc1p_N_like"/>
    <property type="match status" value="1"/>
</dbReference>
<dbReference type="InterPro" id="IPR051270">
    <property type="entry name" value="Tyrosine-tRNA_ligase_regulator"/>
</dbReference>
<gene>
    <name evidence="10" type="ORF">BMF94_5135</name>
</gene>
<dbReference type="Gene3D" id="1.20.1050.10">
    <property type="match status" value="1"/>
</dbReference>
<dbReference type="Pfam" id="PF01588">
    <property type="entry name" value="tRNA_bind"/>
    <property type="match status" value="1"/>
</dbReference>
<reference evidence="10 11" key="1">
    <citation type="journal article" date="2018" name="Front. Microbiol.">
        <title>Prospects for Fungal Bioremediation of Acidic Radioactive Waste Sites: Characterization and Genome Sequence of Rhodotorula taiwanensis MD1149.</title>
        <authorList>
            <person name="Tkavc R."/>
            <person name="Matrosova V.Y."/>
            <person name="Grichenko O.E."/>
            <person name="Gostincar C."/>
            <person name="Volpe R.P."/>
            <person name="Klimenkova P."/>
            <person name="Gaidamakova E.K."/>
            <person name="Zhou C.E."/>
            <person name="Stewart B.J."/>
            <person name="Lyman M.G."/>
            <person name="Malfatti S.A."/>
            <person name="Rubinfeld B."/>
            <person name="Courtot M."/>
            <person name="Singh J."/>
            <person name="Dalgard C.L."/>
            <person name="Hamilton T."/>
            <person name="Frey K.G."/>
            <person name="Gunde-Cimerman N."/>
            <person name="Dugan L."/>
            <person name="Daly M.J."/>
        </authorList>
    </citation>
    <scope>NUCLEOTIDE SEQUENCE [LARGE SCALE GENOMIC DNA]</scope>
    <source>
        <strain evidence="10 11">MD1149</strain>
    </source>
</reference>
<comment type="caution">
    <text evidence="10">The sequence shown here is derived from an EMBL/GenBank/DDBJ whole genome shotgun (WGS) entry which is preliminary data.</text>
</comment>
<dbReference type="OrthoDB" id="19141at2759"/>
<name>A0A2S5B4S2_9BASI</name>
<dbReference type="STRING" id="741276.A0A2S5B4S2"/>
<dbReference type="GO" id="GO:0017102">
    <property type="term" value="C:methionyl glutamyl tRNA synthetase complex"/>
    <property type="evidence" value="ECO:0007669"/>
    <property type="project" value="TreeGrafter"/>
</dbReference>
<evidence type="ECO:0000259" key="9">
    <source>
        <dbReference type="PROSITE" id="PS50886"/>
    </source>
</evidence>
<evidence type="ECO:0000256" key="1">
    <source>
        <dbReference type="ARBA" id="ARBA00004496"/>
    </source>
</evidence>
<dbReference type="SUPFAM" id="SSF47616">
    <property type="entry name" value="GST C-terminal domain-like"/>
    <property type="match status" value="1"/>
</dbReference>
<evidence type="ECO:0000256" key="3">
    <source>
        <dbReference type="ARBA" id="ARBA00022555"/>
    </source>
</evidence>
<accession>A0A2S5B4S2</accession>
<evidence type="ECO:0000259" key="8">
    <source>
        <dbReference type="PROSITE" id="PS50405"/>
    </source>
</evidence>
<evidence type="ECO:0000256" key="2">
    <source>
        <dbReference type="ARBA" id="ARBA00022490"/>
    </source>
</evidence>
<keyword evidence="3 6" id="KW-0820">tRNA-binding</keyword>
<dbReference type="CDD" id="cd02799">
    <property type="entry name" value="tRNA_bind_EMAP-II_like"/>
    <property type="match status" value="1"/>
</dbReference>
<evidence type="ECO:0008006" key="12">
    <source>
        <dbReference type="Google" id="ProtNLM"/>
    </source>
</evidence>
<proteinExistence type="predicted"/>
<dbReference type="EMBL" id="PJQD01000072">
    <property type="protein sequence ID" value="POY71774.1"/>
    <property type="molecule type" value="Genomic_DNA"/>
</dbReference>
<dbReference type="PROSITE" id="PS50405">
    <property type="entry name" value="GST_CTER"/>
    <property type="match status" value="1"/>
</dbReference>
<dbReference type="InterPro" id="IPR010987">
    <property type="entry name" value="Glutathione-S-Trfase_C-like"/>
</dbReference>
<dbReference type="InterPro" id="IPR036282">
    <property type="entry name" value="Glutathione-S-Trfase_C_sf"/>
</dbReference>
<dbReference type="Gene3D" id="2.40.50.140">
    <property type="entry name" value="Nucleic acid-binding proteins"/>
    <property type="match status" value="1"/>
</dbReference>
<comment type="subcellular location">
    <subcellularLocation>
        <location evidence="1">Cytoplasm</location>
    </subcellularLocation>
</comment>
<evidence type="ECO:0000313" key="10">
    <source>
        <dbReference type="EMBL" id="POY71774.1"/>
    </source>
</evidence>
<dbReference type="GO" id="GO:0006412">
    <property type="term" value="P:translation"/>
    <property type="evidence" value="ECO:0007669"/>
    <property type="project" value="UniProtKB-KW"/>
</dbReference>
<dbReference type="Proteomes" id="UP000237144">
    <property type="component" value="Unassembled WGS sequence"/>
</dbReference>
<evidence type="ECO:0000256" key="7">
    <source>
        <dbReference type="SAM" id="MobiDB-lite"/>
    </source>
</evidence>
<dbReference type="InterPro" id="IPR053836">
    <property type="entry name" value="Arc1-like_N"/>
</dbReference>